<comment type="caution">
    <text evidence="1">The sequence shown here is derived from an EMBL/GenBank/DDBJ whole genome shotgun (WGS) entry which is preliminary data.</text>
</comment>
<proteinExistence type="predicted"/>
<organism evidence="1 2">
    <name type="scientific">Heyndrickxia oleronia</name>
    <dbReference type="NCBI Taxonomy" id="38875"/>
    <lineage>
        <taxon>Bacteria</taxon>
        <taxon>Bacillati</taxon>
        <taxon>Bacillota</taxon>
        <taxon>Bacilli</taxon>
        <taxon>Bacillales</taxon>
        <taxon>Bacillaceae</taxon>
        <taxon>Heyndrickxia</taxon>
    </lineage>
</organism>
<dbReference type="RefSeq" id="WP_280618128.1">
    <property type="nucleotide sequence ID" value="NZ_JAROYP010000014.1"/>
</dbReference>
<dbReference type="EMBL" id="JAROYP010000014">
    <property type="protein sequence ID" value="MDH5163420.1"/>
    <property type="molecule type" value="Genomic_DNA"/>
</dbReference>
<name>A0AAW6SX28_9BACI</name>
<accession>A0AAW6SX28</accession>
<reference evidence="1" key="1">
    <citation type="submission" date="2023-03" db="EMBL/GenBank/DDBJ databases">
        <title>Bacterial isolates from washroom surfaces on a university campus.</title>
        <authorList>
            <person name="Holman D.B."/>
            <person name="Gzyl K.E."/>
            <person name="Taheri A.E."/>
        </authorList>
    </citation>
    <scope>NUCLEOTIDE SEQUENCE</scope>
    <source>
        <strain evidence="1">RD03</strain>
    </source>
</reference>
<protein>
    <submittedName>
        <fullName evidence="1">Uncharacterized protein</fullName>
    </submittedName>
</protein>
<evidence type="ECO:0000313" key="2">
    <source>
        <dbReference type="Proteomes" id="UP001159179"/>
    </source>
</evidence>
<gene>
    <name evidence="1" type="ORF">P5X88_21020</name>
</gene>
<evidence type="ECO:0000313" key="1">
    <source>
        <dbReference type="EMBL" id="MDH5163420.1"/>
    </source>
</evidence>
<dbReference type="AlphaFoldDB" id="A0AAW6SX28"/>
<sequence length="141" mass="16008">MTSLNPMFNRSNTISRVNTKKVPKTNNNIKDRKKRSDAKIDVKIPFSDAERKMIKQQAKMKNLSPTQYVSSLLVVGLTRGKAFPIVPYSATHKKSIHAKLKPSDHQKLFDCSVEWDCSLREAAYRITSLMINMNIGGIINE</sequence>
<dbReference type="Proteomes" id="UP001159179">
    <property type="component" value="Unassembled WGS sequence"/>
</dbReference>